<feature type="compositionally biased region" description="Polar residues" evidence="6">
    <location>
        <begin position="431"/>
        <end position="443"/>
    </location>
</feature>
<feature type="compositionally biased region" description="Basic and acidic residues" evidence="6">
    <location>
        <begin position="7"/>
        <end position="16"/>
    </location>
</feature>
<evidence type="ECO:0000259" key="8">
    <source>
        <dbReference type="PROSITE" id="PS51469"/>
    </source>
</evidence>
<dbReference type="Gene3D" id="2.60.120.260">
    <property type="entry name" value="Galactose-binding domain-like"/>
    <property type="match status" value="1"/>
</dbReference>
<evidence type="ECO:0000256" key="3">
    <source>
        <dbReference type="ARBA" id="ARBA00022989"/>
    </source>
</evidence>
<evidence type="ECO:0000256" key="2">
    <source>
        <dbReference type="ARBA" id="ARBA00022692"/>
    </source>
</evidence>
<dbReference type="PANTHER" id="PTHR12911:SF8">
    <property type="entry name" value="KLAROID PROTEIN-RELATED"/>
    <property type="match status" value="1"/>
</dbReference>
<evidence type="ECO:0000256" key="6">
    <source>
        <dbReference type="SAM" id="MobiDB-lite"/>
    </source>
</evidence>
<dbReference type="InterPro" id="IPR012919">
    <property type="entry name" value="SUN_dom"/>
</dbReference>
<dbReference type="OrthoDB" id="342281at2759"/>
<dbReference type="Proteomes" id="UP001150907">
    <property type="component" value="Unassembled WGS sequence"/>
</dbReference>
<organism evidence="9 10">
    <name type="scientific">Coemansia thaxteri</name>
    <dbReference type="NCBI Taxonomy" id="2663907"/>
    <lineage>
        <taxon>Eukaryota</taxon>
        <taxon>Fungi</taxon>
        <taxon>Fungi incertae sedis</taxon>
        <taxon>Zoopagomycota</taxon>
        <taxon>Kickxellomycotina</taxon>
        <taxon>Kickxellomycetes</taxon>
        <taxon>Kickxellales</taxon>
        <taxon>Kickxellaceae</taxon>
        <taxon>Coemansia</taxon>
    </lineage>
</organism>
<evidence type="ECO:0000313" key="10">
    <source>
        <dbReference type="Proteomes" id="UP001150907"/>
    </source>
</evidence>
<feature type="region of interest" description="Disordered" evidence="6">
    <location>
        <begin position="138"/>
        <end position="162"/>
    </location>
</feature>
<name>A0A9W8BAD0_9FUNG</name>
<dbReference type="EMBL" id="JANBQF010000528">
    <property type="protein sequence ID" value="KAJ2000465.1"/>
    <property type="molecule type" value="Genomic_DNA"/>
</dbReference>
<feature type="region of interest" description="Disordered" evidence="6">
    <location>
        <begin position="1"/>
        <end position="44"/>
    </location>
</feature>
<keyword evidence="4 7" id="KW-0472">Membrane</keyword>
<protein>
    <recommendedName>
        <fullName evidence="8">SUN domain-containing protein</fullName>
    </recommendedName>
</protein>
<keyword evidence="5" id="KW-0175">Coiled coil</keyword>
<comment type="caution">
    <text evidence="9">The sequence shown here is derived from an EMBL/GenBank/DDBJ whole genome shotgun (WGS) entry which is preliminary data.</text>
</comment>
<evidence type="ECO:0000313" key="9">
    <source>
        <dbReference type="EMBL" id="KAJ2000465.1"/>
    </source>
</evidence>
<feature type="compositionally biased region" description="Low complexity" evidence="6">
    <location>
        <begin position="1061"/>
        <end position="1076"/>
    </location>
</feature>
<feature type="compositionally biased region" description="Basic and acidic residues" evidence="6">
    <location>
        <begin position="24"/>
        <end position="39"/>
    </location>
</feature>
<keyword evidence="3 7" id="KW-1133">Transmembrane helix</keyword>
<accession>A0A9W8BAD0</accession>
<sequence length="1202" mass="129629">MNQSTPKRIESRDIYHRPGQHSTSAEKEKRRPQDKDDSAGSKSKTHFFTNLTSVNIATAFARARITSDTINNRPVHLKGTPMSPSQLPRMNQKDIPDAHNPRAHFESSMAPRPFGSSNANVNSYDAVRPIRDITSRAQVGDSHHYSSQYHRNAPSGYQDMEVDPRPVYDYREPGGMMPDGFLRERDWKPLQNSPPSWFKKTQDKRPKDLLSVSPPPGLMGTPTYALGRSGIGGSGAAAGSAVPPFQPPTENLIDMKTPHPPRDTAAAVASARRLADEALADNDYLIGTAAQRGASRGNENMSRLGAGGQGGDRNGHANGLPPRAAVSGRPFANGGGAAGREAPANTNKKAPVSNVPNRTAAARSTGGGAAAFVNRMRQQQKQQQEQQQQQELQQQSVLDGVSASGPQADDGGYNVAPTIAANGVNEMRPSSRYSARSRISTPARSRYGHGFTSDEDEPDHYQRKPPAGSSNKNGPPVPTPYTARIKGPGAFPATAQRYSQRRPKARSMASDIDDEDEGNMDFISPTMARQPRARPGSSAASLGKGDLLANHRYLRHGNASNRGWDAYANPGDATEHGSVHSLSDSFASNSTAAGHIDGSAGRDSPTLLKRLLRNIATGWAGSAGSFAERVSFIFFMVYFLVKETFVVVGAFVFRLLVNVVVGPVYMGLRETLLLPVSLWRLLTPGSSRDVTRSMTGVLTGFFVVAISVVFSQYSPSALTGLSLAPKSILGGMWSSSARSPPLFTPPTGFDTLTDDEIDKLGGRDSAVVERLITVEKTLKHLYGLLDSLRLYRDEEAQDVRESLRRLQTEKQALLDASRGEKQRVDNLEREYTSIKRDIKIQSTKSAEASHHAKEVENLKKRVDQLVRSGVGKGKGAGPGLDEVRKLIGDAIAKQERELKDMLRPDWLVTDGDAAYANVARMIEDALTRYANDRLGKTDFALSSAGARILPKLTSPTFEPPARGVAQRLWRQLGMVSSNPPDAILDPSTHVGDCWPMLGSTGQVSVHLAQPVDVSDFAIEHVARSVAIDWRSAPRQIEVWGYVFKTSSNGPDIHATSDAHEAAGVASSQAGSSSAAADHTADPVLEQPSVSAIASAKILTPSKAAPNESQLIKNPLYSKSASGHGESELSLLASYEYEPSDSAPLQIIRLANKANAVGIGEAKRVQTLILKVKSNWGHPGHTCIYRFRVHGHRAEPPAAAAAL</sequence>
<feature type="region of interest" description="Disordered" evidence="6">
    <location>
        <begin position="1052"/>
        <end position="1079"/>
    </location>
</feature>
<evidence type="ECO:0000256" key="1">
    <source>
        <dbReference type="ARBA" id="ARBA00004370"/>
    </source>
</evidence>
<dbReference type="InterPro" id="IPR045119">
    <property type="entry name" value="SUN1-5"/>
</dbReference>
<dbReference type="Pfam" id="PF07738">
    <property type="entry name" value="Sad1_UNC"/>
    <property type="match status" value="2"/>
</dbReference>
<dbReference type="GO" id="GO:0043495">
    <property type="term" value="F:protein-membrane adaptor activity"/>
    <property type="evidence" value="ECO:0007669"/>
    <property type="project" value="TreeGrafter"/>
</dbReference>
<feature type="domain" description="SUN" evidence="8">
    <location>
        <begin position="945"/>
        <end position="1193"/>
    </location>
</feature>
<feature type="transmembrane region" description="Helical" evidence="7">
    <location>
        <begin position="632"/>
        <end position="657"/>
    </location>
</feature>
<reference evidence="9" key="1">
    <citation type="submission" date="2022-07" db="EMBL/GenBank/DDBJ databases">
        <title>Phylogenomic reconstructions and comparative analyses of Kickxellomycotina fungi.</title>
        <authorList>
            <person name="Reynolds N.K."/>
            <person name="Stajich J.E."/>
            <person name="Barry K."/>
            <person name="Grigoriev I.V."/>
            <person name="Crous P."/>
            <person name="Smith M.E."/>
        </authorList>
    </citation>
    <scope>NUCLEOTIDE SEQUENCE</scope>
    <source>
        <strain evidence="9">IMI 214461</strain>
    </source>
</reference>
<dbReference type="GO" id="GO:0034993">
    <property type="term" value="C:meiotic nuclear membrane microtubule tethering complex"/>
    <property type="evidence" value="ECO:0007669"/>
    <property type="project" value="TreeGrafter"/>
</dbReference>
<evidence type="ECO:0000256" key="4">
    <source>
        <dbReference type="ARBA" id="ARBA00023136"/>
    </source>
</evidence>
<dbReference type="AlphaFoldDB" id="A0A9W8BAD0"/>
<gene>
    <name evidence="9" type="ORF">H4R26_004608</name>
</gene>
<comment type="subcellular location">
    <subcellularLocation>
        <location evidence="1">Membrane</location>
    </subcellularLocation>
</comment>
<dbReference type="PROSITE" id="PS51469">
    <property type="entry name" value="SUN"/>
    <property type="match status" value="1"/>
</dbReference>
<feature type="compositionally biased region" description="Low complexity" evidence="6">
    <location>
        <begin position="379"/>
        <end position="395"/>
    </location>
</feature>
<feature type="region of interest" description="Disordered" evidence="6">
    <location>
        <begin position="292"/>
        <end position="518"/>
    </location>
</feature>
<proteinExistence type="predicted"/>
<feature type="coiled-coil region" evidence="5">
    <location>
        <begin position="796"/>
        <end position="868"/>
    </location>
</feature>
<keyword evidence="10" id="KW-1185">Reference proteome</keyword>
<evidence type="ECO:0000256" key="5">
    <source>
        <dbReference type="SAM" id="Coils"/>
    </source>
</evidence>
<keyword evidence="2 7" id="KW-0812">Transmembrane</keyword>
<dbReference type="PANTHER" id="PTHR12911">
    <property type="entry name" value="SAD1/UNC-84-LIKE PROTEIN-RELATED"/>
    <property type="match status" value="1"/>
</dbReference>
<evidence type="ECO:0000256" key="7">
    <source>
        <dbReference type="SAM" id="Phobius"/>
    </source>
</evidence>